<accession>A0A0E3UNM5</accession>
<gene>
    <name evidence="2" type="ORF">WQ53_10265</name>
</gene>
<evidence type="ECO:0000313" key="3">
    <source>
        <dbReference type="Proteomes" id="UP000033067"/>
    </source>
</evidence>
<dbReference type="KEGG" id="psuw:WQ53_10265"/>
<organism evidence="2 3">
    <name type="scientific">Pseudoxanthomonas suwonensis</name>
    <dbReference type="NCBI Taxonomy" id="314722"/>
    <lineage>
        <taxon>Bacteria</taxon>
        <taxon>Pseudomonadati</taxon>
        <taxon>Pseudomonadota</taxon>
        <taxon>Gammaproteobacteria</taxon>
        <taxon>Lysobacterales</taxon>
        <taxon>Lysobacteraceae</taxon>
        <taxon>Pseudoxanthomonas</taxon>
    </lineage>
</organism>
<dbReference type="OrthoDB" id="8684708at2"/>
<keyword evidence="3" id="KW-1185">Reference proteome</keyword>
<dbReference type="Proteomes" id="UP000033067">
    <property type="component" value="Chromosome"/>
</dbReference>
<dbReference type="Gene3D" id="3.10.450.50">
    <property type="match status" value="1"/>
</dbReference>
<dbReference type="PATRIC" id="fig|314722.6.peg.2208"/>
<name>A0A0E3UNM5_9GAMM</name>
<reference evidence="2 3" key="1">
    <citation type="journal article" date="2015" name="Genome Announc.">
        <title>Complete Genome Sequence of Pseudoxanthomonas suwonensis Strain J1, a Cellulose-Degrading Bacterium Isolated from Leaf- and Wood-Enriched Soil.</title>
        <authorList>
            <person name="Hou L."/>
            <person name="Jiang J."/>
            <person name="Xu Z."/>
            <person name="Zhou Y."/>
            <person name="Leung F.C."/>
        </authorList>
    </citation>
    <scope>NUCLEOTIDE SEQUENCE [LARGE SCALE GENOMIC DNA]</scope>
    <source>
        <strain evidence="2 3">J1</strain>
    </source>
</reference>
<dbReference type="SUPFAM" id="SSF54427">
    <property type="entry name" value="NTF2-like"/>
    <property type="match status" value="1"/>
</dbReference>
<protein>
    <recommendedName>
        <fullName evidence="1">SnoaL-like domain-containing protein</fullName>
    </recommendedName>
</protein>
<dbReference type="Pfam" id="PF12680">
    <property type="entry name" value="SnoaL_2"/>
    <property type="match status" value="1"/>
</dbReference>
<dbReference type="AlphaFoldDB" id="A0A0E3UNM5"/>
<dbReference type="InterPro" id="IPR037401">
    <property type="entry name" value="SnoaL-like"/>
</dbReference>
<dbReference type="InterPro" id="IPR032710">
    <property type="entry name" value="NTF2-like_dom_sf"/>
</dbReference>
<evidence type="ECO:0000313" key="2">
    <source>
        <dbReference type="EMBL" id="AKC87075.1"/>
    </source>
</evidence>
<feature type="domain" description="SnoaL-like" evidence="1">
    <location>
        <begin position="9"/>
        <end position="97"/>
    </location>
</feature>
<evidence type="ECO:0000259" key="1">
    <source>
        <dbReference type="Pfam" id="PF12680"/>
    </source>
</evidence>
<sequence>MTIQLPPAVETFYSASNSGDASRLPACFAADALVHDEHEEHRGLEAIGAWLQATRTRYGFHAQPLSAARTGSTVEVLARVEGDFPGSPARLTYAFVLDGDRIASLKIG</sequence>
<proteinExistence type="predicted"/>
<dbReference type="EMBL" id="CP011144">
    <property type="protein sequence ID" value="AKC87075.1"/>
    <property type="molecule type" value="Genomic_DNA"/>
</dbReference>
<dbReference type="RefSeq" id="WP_052632070.1">
    <property type="nucleotide sequence ID" value="NZ_CP011144.1"/>
</dbReference>